<name>A0A0C1NCW4_9CYAN</name>
<evidence type="ECO:0000256" key="1">
    <source>
        <dbReference type="ARBA" id="ARBA00022574"/>
    </source>
</evidence>
<evidence type="ECO:0000256" key="3">
    <source>
        <dbReference type="PROSITE-ProRule" id="PRU00221"/>
    </source>
</evidence>
<dbReference type="Pfam" id="PF12770">
    <property type="entry name" value="CHAT"/>
    <property type="match status" value="1"/>
</dbReference>
<protein>
    <submittedName>
        <fullName evidence="6">WD-40 repeat protein</fullName>
    </submittedName>
</protein>
<feature type="repeat" description="WD" evidence="3">
    <location>
        <begin position="1035"/>
        <end position="1076"/>
    </location>
</feature>
<dbReference type="Gene3D" id="2.130.10.10">
    <property type="entry name" value="YVTN repeat-like/Quinoprotein amine dehydrogenase"/>
    <property type="match status" value="4"/>
</dbReference>
<dbReference type="Pfam" id="PF00400">
    <property type="entry name" value="WD40"/>
    <property type="match status" value="14"/>
</dbReference>
<evidence type="ECO:0000256" key="2">
    <source>
        <dbReference type="ARBA" id="ARBA00022737"/>
    </source>
</evidence>
<reference evidence="6" key="1">
    <citation type="journal article" date="2015" name="Genome Announc.">
        <title>Draft Genome Sequence of Tolypothrix boutellei Strain VB521301.</title>
        <authorList>
            <person name="Chandrababunaidu M.M."/>
            <person name="Singh D."/>
            <person name="Sen D."/>
            <person name="Bhan S."/>
            <person name="Das S."/>
            <person name="Gupta A."/>
            <person name="Adhikary S.P."/>
            <person name="Tripathy S."/>
        </authorList>
    </citation>
    <scope>NUCLEOTIDE SEQUENCE</scope>
    <source>
        <strain evidence="6">VB521301</strain>
    </source>
</reference>
<dbReference type="PROSITE" id="PS00678">
    <property type="entry name" value="WD_REPEATS_1"/>
    <property type="match status" value="4"/>
</dbReference>
<feature type="repeat" description="WD" evidence="3">
    <location>
        <begin position="1281"/>
        <end position="1313"/>
    </location>
</feature>
<dbReference type="PANTHER" id="PTHR19879">
    <property type="entry name" value="TRANSCRIPTION INITIATION FACTOR TFIID"/>
    <property type="match status" value="1"/>
</dbReference>
<dbReference type="STRING" id="1479485.DA73_0209010"/>
<keyword evidence="2" id="KW-0677">Repeat</keyword>
<feature type="repeat" description="WD" evidence="3">
    <location>
        <begin position="1240"/>
        <end position="1272"/>
    </location>
</feature>
<feature type="repeat" description="WD" evidence="3">
    <location>
        <begin position="1158"/>
        <end position="1191"/>
    </location>
</feature>
<evidence type="ECO:0000259" key="4">
    <source>
        <dbReference type="Pfam" id="PF12770"/>
    </source>
</evidence>
<proteinExistence type="predicted"/>
<feature type="repeat" description="WD" evidence="3">
    <location>
        <begin position="1363"/>
        <end position="1394"/>
    </location>
</feature>
<feature type="repeat" description="WD" evidence="3">
    <location>
        <begin position="994"/>
        <end position="1035"/>
    </location>
</feature>
<dbReference type="InterPro" id="IPR036322">
    <property type="entry name" value="WD40_repeat_dom_sf"/>
</dbReference>
<feature type="repeat" description="WD" evidence="3">
    <location>
        <begin position="1199"/>
        <end position="1230"/>
    </location>
</feature>
<dbReference type="PROSITE" id="PS50294">
    <property type="entry name" value="WD_REPEATS_REGION"/>
    <property type="match status" value="12"/>
</dbReference>
<dbReference type="PRINTS" id="PR00320">
    <property type="entry name" value="GPROTEINBRPT"/>
</dbReference>
<feature type="repeat" description="WD" evidence="3">
    <location>
        <begin position="1322"/>
        <end position="1353"/>
    </location>
</feature>
<feature type="domain" description="CHAT" evidence="4">
    <location>
        <begin position="206"/>
        <end position="342"/>
    </location>
</feature>
<dbReference type="CDD" id="cd00200">
    <property type="entry name" value="WD40"/>
    <property type="match status" value="2"/>
</dbReference>
<dbReference type="Gene3D" id="3.40.50.300">
    <property type="entry name" value="P-loop containing nucleotide triphosphate hydrolases"/>
    <property type="match status" value="1"/>
</dbReference>
<dbReference type="PROSITE" id="PS50082">
    <property type="entry name" value="WD_REPEATS_2"/>
    <property type="match status" value="14"/>
</dbReference>
<dbReference type="InterPro" id="IPR020472">
    <property type="entry name" value="WD40_PAC1"/>
</dbReference>
<feature type="repeat" description="WD" evidence="3">
    <location>
        <begin position="1445"/>
        <end position="1479"/>
    </location>
</feature>
<feature type="repeat" description="WD" evidence="3">
    <location>
        <begin position="1076"/>
        <end position="1117"/>
    </location>
</feature>
<dbReference type="InterPro" id="IPR049052">
    <property type="entry name" value="nSTAND1"/>
</dbReference>
<organism evidence="6">
    <name type="scientific">Tolypothrix bouteillei VB521301</name>
    <dbReference type="NCBI Taxonomy" id="1479485"/>
    <lineage>
        <taxon>Bacteria</taxon>
        <taxon>Bacillati</taxon>
        <taxon>Cyanobacteriota</taxon>
        <taxon>Cyanophyceae</taxon>
        <taxon>Nostocales</taxon>
        <taxon>Tolypothrichaceae</taxon>
        <taxon>Tolypothrix</taxon>
    </lineage>
</organism>
<dbReference type="InterPro" id="IPR019775">
    <property type="entry name" value="WD40_repeat_CS"/>
</dbReference>
<dbReference type="SUPFAM" id="SSF50978">
    <property type="entry name" value="WD40 repeat-like"/>
    <property type="match status" value="1"/>
</dbReference>
<dbReference type="InterPro" id="IPR001680">
    <property type="entry name" value="WD40_rpt"/>
</dbReference>
<sequence>MKKLLVLKLDGDLENGIQVTLEISQEEERPFREVTGYLPKAPKLALAVHKWQSNYRSLGNSKRAVKAVKVTYVSSITNEVEKCNDTAQKLKKSLNNWLLADPFRPVRETWIKYLSPNDEARILIRTSCSQLHQIPWHLWDLIEDYPKAEMALTTSEYQQTTKVKAPTYRDKVKILAILGNSTGIDIQKDKLFLKELPDTDTTFLIEPQRQDINEQLWNQNWDILFFAGHSQTENDSGRIYINKTDSLTIEELKYALRNAVSQGLQLAIFNSCDGLGLAYELEALHIPQTIVMREPVPDKVAQTFLKYFLTAFACDGKPLYQAEKEARLKLHGLEDKYPCASWLPVIFQNPATAQPTWDNLGRRFTKICPYRGLFAFREKDAQFFFGRESFTDILADAVQYQPLVAVIGPSGSGKSSVVFAGLVKRLRDAGNWHIIDFRPSSRPLFSLASAIVSQTEPNRDRIHRLNSIQNLVTHLQSFEDALRNVVDDIIRENPHKRLLLVADQFEELYTLCRDPQERKTFLDRLLEAIAYCHNFTLVITLRADFLAQALSYRPLSDALQYADLKLGPMTDTELQDAVEKPAALLGVTIEEGLVERILSTVNAEPGNLPLLEFALTQLWAKQFDAQLTHTAYNEIGGVEAALACYAEEAYNQLNFEEKERAQRIFVQLVHPGEGTADTRRIATRVEVGEENWDLVTRLASFRLVVTGRDEKASSETVEIVHEVLIQNWNRLNLWMQQDRDFRCWQEQLRVTMRTWVSSNFDEEALLRGKPLSRAEDWYIQRFTELGDRERSFIRYSLELRKREKNKHKWRRRLVILGLSIGLVLALGLVGESWRYEQNASKNEIKAINATSEALLTSKQEFDALIASLRASKKLNNIPDSIAFYSTEKADIQKETSTLLQEAIYKVKERNRLLGHEDEVTDVSFSPDGKIIATASKDKTVKLWNLDGTQRQTLRGHEALVHDISFSPDGQTIATASWDGTVKLWKPSGQFITTLVENQDAIYSVNFSPDGKIIATADFIGNIQLWTLKGKQIATFKAHKGAVYCVKFSPDGKTIATASSDRTAKLWNLDGKELQTLKGHKDWVWSVNFSPDGRTIATASSDRTAKLWNLEGKEIKSLNDHKDSVTSVSFSPDGKTIATASADKTVILWNQNGEKLQTLTGHNNWIWRVSFSPNGHAIATASKDKTVKFWQIFGKELMVLPAHNKAIYSMSFSPEGQKVATASGDGTVKIWARSGQLLTVLKGNGSPVTACALNPNRQTIVTATAGGTVTLWSPQGKKINTFKGHEDWIWSVNFSPDGQTFATASKDKTIKLWSKDGKLLRIVKAHDDTVNSVSFSPDGKTIATASWDATAKLWTTKGQFIRTFTGHLDGVHSISFSHDGKTIATASEDKTVKLWTTEGKLLKTLTGHNAGVFRVQFSPDGKTIATASLDHTVKLWNLNGKELKTYKGHDDSVWSLNFSPDGHTLASGDNTGRLILWNLDLNSDGLLARACDWARNYLENNPNVSESDRHLCSGISQKISANVQGEAA</sequence>
<comment type="caution">
    <text evidence="6">The sequence shown here is derived from an EMBL/GenBank/DDBJ whole genome shotgun (WGS) entry which is preliminary data.</text>
</comment>
<dbReference type="OrthoDB" id="500003at2"/>
<dbReference type="InterPro" id="IPR015943">
    <property type="entry name" value="WD40/YVTN_repeat-like_dom_sf"/>
</dbReference>
<feature type="domain" description="Novel STAND NTPase 1" evidence="5">
    <location>
        <begin position="369"/>
        <end position="761"/>
    </location>
</feature>
<dbReference type="SUPFAM" id="SSF50998">
    <property type="entry name" value="Quinoprotein alcohol dehydrogenase-like"/>
    <property type="match status" value="1"/>
</dbReference>
<feature type="repeat" description="WD" evidence="3">
    <location>
        <begin position="1117"/>
        <end position="1149"/>
    </location>
</feature>
<dbReference type="InterPro" id="IPR024983">
    <property type="entry name" value="CHAT_dom"/>
</dbReference>
<evidence type="ECO:0000313" key="6">
    <source>
        <dbReference type="EMBL" id="KIE12627.1"/>
    </source>
</evidence>
<dbReference type="Pfam" id="PF20703">
    <property type="entry name" value="nSTAND1"/>
    <property type="match status" value="1"/>
</dbReference>
<feature type="repeat" description="WD" evidence="3">
    <location>
        <begin position="953"/>
        <end position="985"/>
    </location>
</feature>
<dbReference type="SMART" id="SM00320">
    <property type="entry name" value="WD40"/>
    <property type="match status" value="14"/>
</dbReference>
<dbReference type="PANTHER" id="PTHR19879:SF9">
    <property type="entry name" value="TRANSCRIPTION INITIATION FACTOR TFIID SUBUNIT 5"/>
    <property type="match status" value="1"/>
</dbReference>
<evidence type="ECO:0000259" key="5">
    <source>
        <dbReference type="Pfam" id="PF20703"/>
    </source>
</evidence>
<dbReference type="InterPro" id="IPR011047">
    <property type="entry name" value="Quinoprotein_ADH-like_sf"/>
</dbReference>
<dbReference type="SUPFAM" id="SSF52540">
    <property type="entry name" value="P-loop containing nucleoside triphosphate hydrolases"/>
    <property type="match status" value="1"/>
</dbReference>
<feature type="repeat" description="WD" evidence="3">
    <location>
        <begin position="1404"/>
        <end position="1445"/>
    </location>
</feature>
<dbReference type="InterPro" id="IPR027417">
    <property type="entry name" value="P-loop_NTPase"/>
</dbReference>
<feature type="repeat" description="WD" evidence="3">
    <location>
        <begin position="912"/>
        <end position="953"/>
    </location>
</feature>
<dbReference type="EMBL" id="JHEG02000026">
    <property type="protein sequence ID" value="KIE12627.1"/>
    <property type="molecule type" value="Genomic_DNA"/>
</dbReference>
<keyword evidence="1 3" id="KW-0853">WD repeat</keyword>
<accession>A0A0C1NCW4</accession>
<gene>
    <name evidence="6" type="ORF">DA73_0209010</name>
</gene>